<dbReference type="Gene3D" id="1.10.10.10">
    <property type="entry name" value="Winged helix-like DNA-binding domain superfamily/Winged helix DNA-binding domain"/>
    <property type="match status" value="1"/>
</dbReference>
<proteinExistence type="inferred from homology"/>
<dbReference type="InterPro" id="IPR036388">
    <property type="entry name" value="WH-like_DNA-bd_sf"/>
</dbReference>
<dbReference type="PROSITE" id="PS50931">
    <property type="entry name" value="HTH_LYSR"/>
    <property type="match status" value="1"/>
</dbReference>
<dbReference type="InterPro" id="IPR000847">
    <property type="entry name" value="LysR_HTH_N"/>
</dbReference>
<evidence type="ECO:0000256" key="1">
    <source>
        <dbReference type="ARBA" id="ARBA00009437"/>
    </source>
</evidence>
<evidence type="ECO:0000259" key="5">
    <source>
        <dbReference type="PROSITE" id="PS50931"/>
    </source>
</evidence>
<dbReference type="InterPro" id="IPR005119">
    <property type="entry name" value="LysR_subst-bd"/>
</dbReference>
<accession>A0A379C5E1</accession>
<dbReference type="EMBL" id="UGSZ01000001">
    <property type="protein sequence ID" value="SUB57444.1"/>
    <property type="molecule type" value="Genomic_DNA"/>
</dbReference>
<dbReference type="STRING" id="1122949.GCA_000378725_01025"/>
<feature type="domain" description="HTH lysR-type" evidence="5">
    <location>
        <begin position="15"/>
        <end position="65"/>
    </location>
</feature>
<evidence type="ECO:0000313" key="6">
    <source>
        <dbReference type="EMBL" id="SUB57444.1"/>
    </source>
</evidence>
<dbReference type="InterPro" id="IPR036390">
    <property type="entry name" value="WH_DNA-bd_sf"/>
</dbReference>
<dbReference type="PANTHER" id="PTHR30126">
    <property type="entry name" value="HTH-TYPE TRANSCRIPTIONAL REGULATOR"/>
    <property type="match status" value="1"/>
</dbReference>
<name>A0A379C5E1_9FIRM</name>
<dbReference type="Proteomes" id="UP000255517">
    <property type="component" value="Unassembled WGS sequence"/>
</dbReference>
<reference evidence="6 7" key="1">
    <citation type="submission" date="2018-06" db="EMBL/GenBank/DDBJ databases">
        <authorList>
            <consortium name="Pathogen Informatics"/>
            <person name="Doyle S."/>
        </authorList>
    </citation>
    <scope>NUCLEOTIDE SEQUENCE [LARGE SCALE GENOMIC DNA]</scope>
    <source>
        <strain evidence="6 7">NCTC13149</strain>
    </source>
</reference>
<protein>
    <submittedName>
        <fullName evidence="6">CysJI operon transcriptional activator</fullName>
    </submittedName>
</protein>
<organism evidence="6 7">
    <name type="scientific">Peptoniphilus lacrimalis</name>
    <dbReference type="NCBI Taxonomy" id="33031"/>
    <lineage>
        <taxon>Bacteria</taxon>
        <taxon>Bacillati</taxon>
        <taxon>Bacillota</taxon>
        <taxon>Tissierellia</taxon>
        <taxon>Tissierellales</taxon>
        <taxon>Peptoniphilaceae</taxon>
        <taxon>Peptoniphilus</taxon>
    </lineage>
</organism>
<dbReference type="GO" id="GO:0003700">
    <property type="term" value="F:DNA-binding transcription factor activity"/>
    <property type="evidence" value="ECO:0007669"/>
    <property type="project" value="InterPro"/>
</dbReference>
<keyword evidence="2" id="KW-0805">Transcription regulation</keyword>
<dbReference type="PANTHER" id="PTHR30126:SF64">
    <property type="entry name" value="HTH-TYPE TRANSCRIPTIONAL REGULATOR CITR"/>
    <property type="match status" value="1"/>
</dbReference>
<evidence type="ECO:0000313" key="7">
    <source>
        <dbReference type="Proteomes" id="UP000255517"/>
    </source>
</evidence>
<evidence type="ECO:0000256" key="2">
    <source>
        <dbReference type="ARBA" id="ARBA00023015"/>
    </source>
</evidence>
<gene>
    <name evidence="6" type="primary">cysL_2</name>
    <name evidence="6" type="ORF">NCTC13149_01287</name>
</gene>
<dbReference type="Gene3D" id="3.40.190.10">
    <property type="entry name" value="Periplasmic binding protein-like II"/>
    <property type="match status" value="2"/>
</dbReference>
<evidence type="ECO:0000256" key="4">
    <source>
        <dbReference type="ARBA" id="ARBA00023163"/>
    </source>
</evidence>
<dbReference type="GO" id="GO:0000976">
    <property type="term" value="F:transcription cis-regulatory region binding"/>
    <property type="evidence" value="ECO:0007669"/>
    <property type="project" value="TreeGrafter"/>
</dbReference>
<sequence>MMKKGDKMLDYRTNTFITLCQCMNFTKAAQKLNLTQPAVSGHIKYLENFYQAKLFIRDKKSLVLTDQGKILYMALNSMANDQVKIKNIISKNTVKNKKISLGLTRTIAEFTVLDRLIEFISKEKNSDFYIHYKNTKDILEDLEKGKIDFAIIEGFLKSQNYYVKKFKSEKYICIANKNHKFRNKINNLSDLLSERLIIREEGSGTLAILKNMLAIQNLSLKDFKNIIQVNNMHAIVELLEKDCGISFLFESAVKKHLENKEFISVNLKDFKVSHDFSFVCNKNSIFIDDYLELFNSFVEKNKNI</sequence>
<keyword evidence="4" id="KW-0804">Transcription</keyword>
<keyword evidence="3" id="KW-0238">DNA-binding</keyword>
<dbReference type="PRINTS" id="PR00039">
    <property type="entry name" value="HTHLYSR"/>
</dbReference>
<dbReference type="Pfam" id="PF00126">
    <property type="entry name" value="HTH_1"/>
    <property type="match status" value="1"/>
</dbReference>
<dbReference type="AlphaFoldDB" id="A0A379C5E1"/>
<evidence type="ECO:0000256" key="3">
    <source>
        <dbReference type="ARBA" id="ARBA00023125"/>
    </source>
</evidence>
<dbReference type="SUPFAM" id="SSF46785">
    <property type="entry name" value="Winged helix' DNA-binding domain"/>
    <property type="match status" value="1"/>
</dbReference>
<comment type="similarity">
    <text evidence="1">Belongs to the LysR transcriptional regulatory family.</text>
</comment>
<dbReference type="Pfam" id="PF03466">
    <property type="entry name" value="LysR_substrate"/>
    <property type="match status" value="1"/>
</dbReference>
<dbReference type="SUPFAM" id="SSF53850">
    <property type="entry name" value="Periplasmic binding protein-like II"/>
    <property type="match status" value="1"/>
</dbReference>